<evidence type="ECO:0000259" key="13">
    <source>
        <dbReference type="Pfam" id="PF00593"/>
    </source>
</evidence>
<dbReference type="GO" id="GO:0009279">
    <property type="term" value="C:cell outer membrane"/>
    <property type="evidence" value="ECO:0007669"/>
    <property type="project" value="UniProtKB-SubCell"/>
</dbReference>
<keyword evidence="10 11" id="KW-0998">Cell outer membrane</keyword>
<dbReference type="InterPro" id="IPR000531">
    <property type="entry name" value="Beta-barrel_TonB"/>
</dbReference>
<name>A0A6I2KTN9_9BURK</name>
<evidence type="ECO:0000256" key="6">
    <source>
        <dbReference type="ARBA" id="ARBA00023004"/>
    </source>
</evidence>
<evidence type="ECO:0000313" key="15">
    <source>
        <dbReference type="EMBL" id="MRW89218.1"/>
    </source>
</evidence>
<dbReference type="Pfam" id="PF00593">
    <property type="entry name" value="TonB_dep_Rec_b-barrel"/>
    <property type="match status" value="1"/>
</dbReference>
<keyword evidence="7" id="KW-0406">Ion transport</keyword>
<keyword evidence="6" id="KW-0408">Iron</keyword>
<keyword evidence="4" id="KW-0410">Iron transport</keyword>
<evidence type="ECO:0000256" key="10">
    <source>
        <dbReference type="ARBA" id="ARBA00023237"/>
    </source>
</evidence>
<keyword evidence="15" id="KW-0675">Receptor</keyword>
<evidence type="ECO:0000256" key="2">
    <source>
        <dbReference type="ARBA" id="ARBA00022448"/>
    </source>
</evidence>
<comment type="caution">
    <text evidence="15">The sequence shown here is derived from an EMBL/GenBank/DDBJ whole genome shotgun (WGS) entry which is preliminary data.</text>
</comment>
<feature type="domain" description="TonB-dependent receptor plug" evidence="14">
    <location>
        <begin position="92"/>
        <end position="198"/>
    </location>
</feature>
<evidence type="ECO:0000256" key="1">
    <source>
        <dbReference type="ARBA" id="ARBA00004571"/>
    </source>
</evidence>
<dbReference type="AlphaFoldDB" id="A0A6I2KTN9"/>
<evidence type="ECO:0000256" key="12">
    <source>
        <dbReference type="RuleBase" id="RU003357"/>
    </source>
</evidence>
<dbReference type="Pfam" id="PF07715">
    <property type="entry name" value="Plug"/>
    <property type="match status" value="1"/>
</dbReference>
<organism evidence="15 16">
    <name type="scientific">Duganella guangzhouensis</name>
    <dbReference type="NCBI Taxonomy" id="2666084"/>
    <lineage>
        <taxon>Bacteria</taxon>
        <taxon>Pseudomonadati</taxon>
        <taxon>Pseudomonadota</taxon>
        <taxon>Betaproteobacteria</taxon>
        <taxon>Burkholderiales</taxon>
        <taxon>Oxalobacteraceae</taxon>
        <taxon>Telluria group</taxon>
        <taxon>Duganella</taxon>
    </lineage>
</organism>
<dbReference type="CDD" id="cd01347">
    <property type="entry name" value="ligand_gated_channel"/>
    <property type="match status" value="1"/>
</dbReference>
<evidence type="ECO:0000259" key="14">
    <source>
        <dbReference type="Pfam" id="PF07715"/>
    </source>
</evidence>
<keyword evidence="3 11" id="KW-1134">Transmembrane beta strand</keyword>
<evidence type="ECO:0000256" key="3">
    <source>
        <dbReference type="ARBA" id="ARBA00022452"/>
    </source>
</evidence>
<evidence type="ECO:0000256" key="7">
    <source>
        <dbReference type="ARBA" id="ARBA00023065"/>
    </source>
</evidence>
<protein>
    <submittedName>
        <fullName evidence="15">TonB-dependent receptor plug domain-containing protein</fullName>
    </submittedName>
</protein>
<dbReference type="PANTHER" id="PTHR32552">
    <property type="entry name" value="FERRICHROME IRON RECEPTOR-RELATED"/>
    <property type="match status" value="1"/>
</dbReference>
<dbReference type="InterPro" id="IPR039426">
    <property type="entry name" value="TonB-dep_rcpt-like"/>
</dbReference>
<evidence type="ECO:0000256" key="5">
    <source>
        <dbReference type="ARBA" id="ARBA00022692"/>
    </source>
</evidence>
<sequence length="745" mass="80202">MCMVWQPTAMPLQRCLTNGRQVSQSLNRFSLPPASRLKQQGDSMKNYPNMGQRKIIAALIASVVAQQAIAQQKNDEIPEVVVTAQKRSESASRTPLALTAMTAEDLTNRGISNASDLTNVTPNVQIGTADGGNTNIYIRGIGSNNTTEAGDPAAAFHLDGVYLARPDEARAAFFDISRVEVLRGPQGTLYGRNATAGAVNVITAKPEDTFGGKFSFEVGSYRERRAEGMLNIPVNDMLALRVAVMGEHHDNYVGNSTTNNSQNTVAGRVHALLKIAQGNTLLLSADRTQLNGPDNPGVPLPLAASKGSAGQYNTDSLAADDRATYSGVSAEWNYDIGATTFTYLGAHRTKSKEHSALDVGSFGNSASGSTNDTSQNSHEFRLSSNGTGLWKWVGGLYLFKESQEAWSTFGNGVLVSYTPNFESKSRAAFGQATYSLTDAIRLTAGLRSTRDEKHSHDATSTFNFGTPVVSLTNADKSWSNTDGKLGIDYEISKGTMLYSTYTTAYKAGGFNGSNAAANLPVTYYSPEKLRALEAGVKTKFWGNKGQFNASAFHYDYKDLQVGTIVSVGQGAGSSVVNNAASATINGAEADVKVKVSADGRFDASLAYTDAKYDNFNNCVYEPTNEVKDCSGNSLRNAPKATLALGYEHQVSLENGATVVLRADTRFSAKYYNDDTNSALFAQGGYRKSDISARYNSPDYKWYTMVYVRNLENRNILASRYPAVVGRSYGYTAPPRTMGVSVGTSF</sequence>
<dbReference type="PANTHER" id="PTHR32552:SF81">
    <property type="entry name" value="TONB-DEPENDENT OUTER MEMBRANE RECEPTOR"/>
    <property type="match status" value="1"/>
</dbReference>
<keyword evidence="16" id="KW-1185">Reference proteome</keyword>
<dbReference type="PROSITE" id="PS52016">
    <property type="entry name" value="TONB_DEPENDENT_REC_3"/>
    <property type="match status" value="1"/>
</dbReference>
<proteinExistence type="inferred from homology"/>
<reference evidence="15 16" key="1">
    <citation type="submission" date="2019-11" db="EMBL/GenBank/DDBJ databases">
        <title>Novel species isolated from a subtropical stream in China.</title>
        <authorList>
            <person name="Lu H."/>
        </authorList>
    </citation>
    <scope>NUCLEOTIDE SEQUENCE [LARGE SCALE GENOMIC DNA]</scope>
    <source>
        <strain evidence="15 16">FT80W</strain>
    </source>
</reference>
<evidence type="ECO:0000256" key="8">
    <source>
        <dbReference type="ARBA" id="ARBA00023077"/>
    </source>
</evidence>
<keyword evidence="2 11" id="KW-0813">Transport</keyword>
<keyword evidence="9 11" id="KW-0472">Membrane</keyword>
<dbReference type="InterPro" id="IPR036942">
    <property type="entry name" value="Beta-barrel_TonB_sf"/>
</dbReference>
<keyword evidence="5 11" id="KW-0812">Transmembrane</keyword>
<dbReference type="InterPro" id="IPR012910">
    <property type="entry name" value="Plug_dom"/>
</dbReference>
<dbReference type="SUPFAM" id="SSF56935">
    <property type="entry name" value="Porins"/>
    <property type="match status" value="1"/>
</dbReference>
<dbReference type="Proteomes" id="UP000433309">
    <property type="component" value="Unassembled WGS sequence"/>
</dbReference>
<evidence type="ECO:0000256" key="9">
    <source>
        <dbReference type="ARBA" id="ARBA00023136"/>
    </source>
</evidence>
<dbReference type="EMBL" id="WKJK01000002">
    <property type="protein sequence ID" value="MRW89218.1"/>
    <property type="molecule type" value="Genomic_DNA"/>
</dbReference>
<dbReference type="Gene3D" id="2.40.170.20">
    <property type="entry name" value="TonB-dependent receptor, beta-barrel domain"/>
    <property type="match status" value="1"/>
</dbReference>
<keyword evidence="8 12" id="KW-0798">TonB box</keyword>
<evidence type="ECO:0000256" key="11">
    <source>
        <dbReference type="PROSITE-ProRule" id="PRU01360"/>
    </source>
</evidence>
<evidence type="ECO:0000256" key="4">
    <source>
        <dbReference type="ARBA" id="ARBA00022496"/>
    </source>
</evidence>
<dbReference type="GO" id="GO:0006826">
    <property type="term" value="P:iron ion transport"/>
    <property type="evidence" value="ECO:0007669"/>
    <property type="project" value="UniProtKB-KW"/>
</dbReference>
<accession>A0A6I2KTN9</accession>
<comment type="subcellular location">
    <subcellularLocation>
        <location evidence="1 11">Cell outer membrane</location>
        <topology evidence="1 11">Multi-pass membrane protein</topology>
    </subcellularLocation>
</comment>
<evidence type="ECO:0000313" key="16">
    <source>
        <dbReference type="Proteomes" id="UP000433309"/>
    </source>
</evidence>
<gene>
    <name evidence="15" type="ORF">GJ699_04400</name>
</gene>
<feature type="domain" description="TonB-dependent receptor-like beta-barrel" evidence="13">
    <location>
        <begin position="281"/>
        <end position="710"/>
    </location>
</feature>
<comment type="similarity">
    <text evidence="11 12">Belongs to the TonB-dependent receptor family.</text>
</comment>